<protein>
    <submittedName>
        <fullName evidence="8">Glycosyl transferase</fullName>
    </submittedName>
</protein>
<accession>A0A172T573</accession>
<feature type="transmembrane region" description="Helical" evidence="6">
    <location>
        <begin position="305"/>
        <end position="325"/>
    </location>
</feature>
<keyword evidence="4 8" id="KW-0808">Transferase</keyword>
<comment type="subcellular location">
    <subcellularLocation>
        <location evidence="1">Cell membrane</location>
    </subcellularLocation>
</comment>
<evidence type="ECO:0000256" key="3">
    <source>
        <dbReference type="ARBA" id="ARBA00022676"/>
    </source>
</evidence>
<keyword evidence="6" id="KW-1133">Transmembrane helix</keyword>
<dbReference type="InterPro" id="IPR029044">
    <property type="entry name" value="Nucleotide-diphossugar_trans"/>
</dbReference>
<evidence type="ECO:0000256" key="5">
    <source>
        <dbReference type="ARBA" id="ARBA00023136"/>
    </source>
</evidence>
<dbReference type="PANTHER" id="PTHR43646">
    <property type="entry name" value="GLYCOSYLTRANSFERASE"/>
    <property type="match status" value="1"/>
</dbReference>
<evidence type="ECO:0000313" key="9">
    <source>
        <dbReference type="Proteomes" id="UP000077096"/>
    </source>
</evidence>
<keyword evidence="5 6" id="KW-0472">Membrane</keyword>
<keyword evidence="2" id="KW-1003">Cell membrane</keyword>
<dbReference type="OrthoDB" id="9806525at2"/>
<evidence type="ECO:0000313" key="8">
    <source>
        <dbReference type="EMBL" id="ANE41993.1"/>
    </source>
</evidence>
<dbReference type="SUPFAM" id="SSF53448">
    <property type="entry name" value="Nucleotide-diphospho-sugar transferases"/>
    <property type="match status" value="1"/>
</dbReference>
<dbReference type="Pfam" id="PF00535">
    <property type="entry name" value="Glycos_transf_2"/>
    <property type="match status" value="1"/>
</dbReference>
<dbReference type="CDD" id="cd00761">
    <property type="entry name" value="Glyco_tranf_GTA_type"/>
    <property type="match status" value="1"/>
</dbReference>
<keyword evidence="6" id="KW-0812">Transmembrane</keyword>
<feature type="transmembrane region" description="Helical" evidence="6">
    <location>
        <begin position="279"/>
        <end position="299"/>
    </location>
</feature>
<evidence type="ECO:0000256" key="4">
    <source>
        <dbReference type="ARBA" id="ARBA00022679"/>
    </source>
</evidence>
<evidence type="ECO:0000256" key="6">
    <source>
        <dbReference type="SAM" id="Phobius"/>
    </source>
</evidence>
<dbReference type="KEGG" id="fng:JM64_08660"/>
<organism evidence="8 9">
    <name type="scientific">Fervidobacterium pennivorans</name>
    <dbReference type="NCBI Taxonomy" id="93466"/>
    <lineage>
        <taxon>Bacteria</taxon>
        <taxon>Thermotogati</taxon>
        <taxon>Thermotogota</taxon>
        <taxon>Thermotogae</taxon>
        <taxon>Thermotogales</taxon>
        <taxon>Fervidobacteriaceae</taxon>
        <taxon>Fervidobacterium</taxon>
    </lineage>
</organism>
<evidence type="ECO:0000256" key="2">
    <source>
        <dbReference type="ARBA" id="ARBA00022475"/>
    </source>
</evidence>
<name>A0A172T573_FERPE</name>
<reference evidence="8 9" key="1">
    <citation type="submission" date="2014-08" db="EMBL/GenBank/DDBJ databases">
        <title>Fervidobacterium pennivorans DYC genome.</title>
        <authorList>
            <person name="Wushke S."/>
        </authorList>
    </citation>
    <scope>NUCLEOTIDE SEQUENCE [LARGE SCALE GENOMIC DNA]</scope>
    <source>
        <strain evidence="8 9">DYC</strain>
    </source>
</reference>
<feature type="domain" description="Glycosyltransferase 2-like" evidence="7">
    <location>
        <begin position="55"/>
        <end position="175"/>
    </location>
</feature>
<feature type="transmembrane region" description="Helical" evidence="6">
    <location>
        <begin position="337"/>
        <end position="358"/>
    </location>
</feature>
<dbReference type="GO" id="GO:0016757">
    <property type="term" value="F:glycosyltransferase activity"/>
    <property type="evidence" value="ECO:0007669"/>
    <property type="project" value="UniProtKB-KW"/>
</dbReference>
<dbReference type="PATRIC" id="fig|93466.3.peg.1821"/>
<dbReference type="AlphaFoldDB" id="A0A172T573"/>
<dbReference type="PANTHER" id="PTHR43646:SF2">
    <property type="entry name" value="GLYCOSYLTRANSFERASE 2-LIKE DOMAIN-CONTAINING PROTEIN"/>
    <property type="match status" value="1"/>
</dbReference>
<keyword evidence="3" id="KW-0328">Glycosyltransferase</keyword>
<evidence type="ECO:0000259" key="7">
    <source>
        <dbReference type="Pfam" id="PF00535"/>
    </source>
</evidence>
<gene>
    <name evidence="8" type="ORF">JM64_08660</name>
</gene>
<sequence>MKSQHSGGGDFLKYIIFVTFVLISLSYIYYAKKRILHSKKSLSDVHHLTENPKISVIIPARNEEKNLSKLLPLVINQSLKPFEIIVVDDNSTDGTFSVARSFPEVTVIRLTEEPPKGWVGKSWAIWNGYLNSSGEYLLFLDADVEPSNELIQSLFLRQKEYGGLISVWPYQRFEKFYEHLTLPFNIMIVYASNNLGFPNKVPSGAFGPTIFTSRRDYEITGGHQAIKDSVLEDIKLGKLYINHGIKVTNFLGNHTIKFRMYPSGFKQLFEGFSKNMSPGATIGGLFSFLLSLIFMAGIYSSFTSVFTLDGVVRYLTVALIIYIMAKPTGDYKWFDALFYPLHYIFFLIVFFNSLYLTIFKKQVYWKGRKIDVS</sequence>
<dbReference type="GO" id="GO:0005886">
    <property type="term" value="C:plasma membrane"/>
    <property type="evidence" value="ECO:0007669"/>
    <property type="project" value="UniProtKB-SubCell"/>
</dbReference>
<dbReference type="EMBL" id="CP011393">
    <property type="protein sequence ID" value="ANE41993.1"/>
    <property type="molecule type" value="Genomic_DNA"/>
</dbReference>
<dbReference type="InterPro" id="IPR001173">
    <property type="entry name" value="Glyco_trans_2-like"/>
</dbReference>
<dbReference type="Gene3D" id="3.90.550.10">
    <property type="entry name" value="Spore Coat Polysaccharide Biosynthesis Protein SpsA, Chain A"/>
    <property type="match status" value="1"/>
</dbReference>
<evidence type="ECO:0000256" key="1">
    <source>
        <dbReference type="ARBA" id="ARBA00004236"/>
    </source>
</evidence>
<dbReference type="Proteomes" id="UP000077096">
    <property type="component" value="Chromosome"/>
</dbReference>
<proteinExistence type="predicted"/>
<feature type="transmembrane region" description="Helical" evidence="6">
    <location>
        <begin position="12"/>
        <end position="30"/>
    </location>
</feature>